<sequence>MEGEWLMIQAHKAGLEGDRARAAIQLTSLLGEVEHDEDKVIQVFSDWQSRQTISAKRLAATFSISLAIVHMLGLEYSNVNLLWIQDITPTQALTLSYILGALTAGFFVAMCWSVWNDWQVRRVRLASVNAELSLAENLVDELHKLIPEHRFPRLFIYDPDQSRDIQFLPKAGRQYELVTHYRSQIKPVHSRRNWLELLEFLFVGLAFVLACKGLLEYWGIIQFLGRFLGFS</sequence>
<dbReference type="Proteomes" id="UP000260351">
    <property type="component" value="Unassembled WGS sequence"/>
</dbReference>
<gene>
    <name evidence="2" type="ORF">DZC52_07600</name>
</gene>
<proteinExistence type="predicted"/>
<evidence type="ECO:0000256" key="1">
    <source>
        <dbReference type="SAM" id="Phobius"/>
    </source>
</evidence>
<feature type="transmembrane region" description="Helical" evidence="1">
    <location>
        <begin position="58"/>
        <end position="74"/>
    </location>
</feature>
<keyword evidence="1" id="KW-0472">Membrane</keyword>
<feature type="transmembrane region" description="Helical" evidence="1">
    <location>
        <begin position="200"/>
        <end position="221"/>
    </location>
</feature>
<keyword evidence="3" id="KW-1185">Reference proteome</keyword>
<keyword evidence="1" id="KW-0812">Transmembrane</keyword>
<evidence type="ECO:0000313" key="2">
    <source>
        <dbReference type="EMBL" id="RFF30585.1"/>
    </source>
</evidence>
<evidence type="ECO:0000313" key="3">
    <source>
        <dbReference type="Proteomes" id="UP000260351"/>
    </source>
</evidence>
<protein>
    <submittedName>
        <fullName evidence="2">Uncharacterized protein</fullName>
    </submittedName>
</protein>
<reference evidence="2 3" key="1">
    <citation type="submission" date="2018-08" db="EMBL/GenBank/DDBJ databases">
        <title>Wenzhouxiangella salilacus sp. nov., a novel bacterium isolated from a saline lake in Xinjiang Province, China.</title>
        <authorList>
            <person name="Han S."/>
        </authorList>
    </citation>
    <scope>NUCLEOTIDE SEQUENCE [LARGE SCALE GENOMIC DNA]</scope>
    <source>
        <strain evidence="2 3">XDB06</strain>
    </source>
</reference>
<feature type="transmembrane region" description="Helical" evidence="1">
    <location>
        <begin position="94"/>
        <end position="115"/>
    </location>
</feature>
<dbReference type="AlphaFoldDB" id="A0A3E1K903"/>
<dbReference type="RefSeq" id="WP_116650528.1">
    <property type="nucleotide sequence ID" value="NZ_QUZK01000034.1"/>
</dbReference>
<dbReference type="EMBL" id="QUZK01000034">
    <property type="protein sequence ID" value="RFF30585.1"/>
    <property type="molecule type" value="Genomic_DNA"/>
</dbReference>
<accession>A0A3E1K903</accession>
<comment type="caution">
    <text evidence="2">The sequence shown here is derived from an EMBL/GenBank/DDBJ whole genome shotgun (WGS) entry which is preliminary data.</text>
</comment>
<name>A0A3E1K903_9GAMM</name>
<keyword evidence="1" id="KW-1133">Transmembrane helix</keyword>
<organism evidence="2 3">
    <name type="scientific">Wenzhouxiangella sediminis</name>
    <dbReference type="NCBI Taxonomy" id="1792836"/>
    <lineage>
        <taxon>Bacteria</taxon>
        <taxon>Pseudomonadati</taxon>
        <taxon>Pseudomonadota</taxon>
        <taxon>Gammaproteobacteria</taxon>
        <taxon>Chromatiales</taxon>
        <taxon>Wenzhouxiangellaceae</taxon>
        <taxon>Wenzhouxiangella</taxon>
    </lineage>
</organism>